<dbReference type="SMART" id="SM00034">
    <property type="entry name" value="CLECT"/>
    <property type="match status" value="1"/>
</dbReference>
<dbReference type="InterPro" id="IPR050111">
    <property type="entry name" value="C-type_lectin/snaclec_domain"/>
</dbReference>
<comment type="caution">
    <text evidence="4">The sequence shown here is derived from an EMBL/GenBank/DDBJ whole genome shotgun (WGS) entry which is preliminary data.</text>
</comment>
<dbReference type="CDD" id="cd00037">
    <property type="entry name" value="CLECT"/>
    <property type="match status" value="1"/>
</dbReference>
<feature type="signal peptide" evidence="2">
    <location>
        <begin position="1"/>
        <end position="26"/>
    </location>
</feature>
<proteinExistence type="predicted"/>
<feature type="chain" id="PRO_5044786163" description="C-type lectin domain-containing protein" evidence="2">
    <location>
        <begin position="27"/>
        <end position="171"/>
    </location>
</feature>
<keyword evidence="5" id="KW-1185">Reference proteome</keyword>
<feature type="domain" description="C-type lectin" evidence="3">
    <location>
        <begin position="37"/>
        <end position="155"/>
    </location>
</feature>
<dbReference type="InterPro" id="IPR018378">
    <property type="entry name" value="C-type_lectin_CS"/>
</dbReference>
<dbReference type="InterPro" id="IPR016187">
    <property type="entry name" value="CTDL_fold"/>
</dbReference>
<dbReference type="PROSITE" id="PS50041">
    <property type="entry name" value="C_TYPE_LECTIN_2"/>
    <property type="match status" value="1"/>
</dbReference>
<keyword evidence="2" id="KW-0732">Signal</keyword>
<keyword evidence="1" id="KW-1015">Disulfide bond</keyword>
<name>A0ABD1JL48_9TELE</name>
<organism evidence="4 5">
    <name type="scientific">Coilia grayii</name>
    <name type="common">Gray's grenadier anchovy</name>
    <dbReference type="NCBI Taxonomy" id="363190"/>
    <lineage>
        <taxon>Eukaryota</taxon>
        <taxon>Metazoa</taxon>
        <taxon>Chordata</taxon>
        <taxon>Craniata</taxon>
        <taxon>Vertebrata</taxon>
        <taxon>Euteleostomi</taxon>
        <taxon>Actinopterygii</taxon>
        <taxon>Neopterygii</taxon>
        <taxon>Teleostei</taxon>
        <taxon>Clupei</taxon>
        <taxon>Clupeiformes</taxon>
        <taxon>Clupeoidei</taxon>
        <taxon>Engraulidae</taxon>
        <taxon>Coilinae</taxon>
        <taxon>Coilia</taxon>
    </lineage>
</organism>
<dbReference type="PROSITE" id="PS00615">
    <property type="entry name" value="C_TYPE_LECTIN_1"/>
    <property type="match status" value="1"/>
</dbReference>
<dbReference type="SUPFAM" id="SSF56436">
    <property type="entry name" value="C-type lectin-like"/>
    <property type="match status" value="1"/>
</dbReference>
<dbReference type="EMBL" id="JBHFQA010000015">
    <property type="protein sequence ID" value="KAL2086673.1"/>
    <property type="molecule type" value="Genomic_DNA"/>
</dbReference>
<evidence type="ECO:0000313" key="4">
    <source>
        <dbReference type="EMBL" id="KAL2086673.1"/>
    </source>
</evidence>
<accession>A0ABD1JL48</accession>
<dbReference type="Proteomes" id="UP001591681">
    <property type="component" value="Unassembled WGS sequence"/>
</dbReference>
<evidence type="ECO:0000313" key="5">
    <source>
        <dbReference type="Proteomes" id="UP001591681"/>
    </source>
</evidence>
<dbReference type="InterPro" id="IPR001304">
    <property type="entry name" value="C-type_lectin-like"/>
</dbReference>
<dbReference type="Gene3D" id="3.10.100.10">
    <property type="entry name" value="Mannose-Binding Protein A, subunit A"/>
    <property type="match status" value="1"/>
</dbReference>
<evidence type="ECO:0000256" key="2">
    <source>
        <dbReference type="SAM" id="SignalP"/>
    </source>
</evidence>
<sequence>MIIMATQTIWISAACAVLLLCGAAHGQSDCPTGWNVFNNRCFKLVTYHATFHKAQEACEFENSHLASVHSAAENNFIHGLVRATGFYAQGLWIGGSDDGSEGVWYWIDGSPFNFADWSPGQPNNFGDEDCLMMSPYDHLRWKDLRCDFAMPFVCSTRSHKPQMTDVISCKP</sequence>
<evidence type="ECO:0000259" key="3">
    <source>
        <dbReference type="PROSITE" id="PS50041"/>
    </source>
</evidence>
<evidence type="ECO:0000256" key="1">
    <source>
        <dbReference type="ARBA" id="ARBA00023157"/>
    </source>
</evidence>
<dbReference type="InterPro" id="IPR016186">
    <property type="entry name" value="C-type_lectin-like/link_sf"/>
</dbReference>
<protein>
    <recommendedName>
        <fullName evidence="3">C-type lectin domain-containing protein</fullName>
    </recommendedName>
</protein>
<dbReference type="PRINTS" id="PR01504">
    <property type="entry name" value="PNCREATITSAP"/>
</dbReference>
<reference evidence="4 5" key="1">
    <citation type="submission" date="2024-09" db="EMBL/GenBank/DDBJ databases">
        <title>A chromosome-level genome assembly of Gray's grenadier anchovy, Coilia grayii.</title>
        <authorList>
            <person name="Fu Z."/>
        </authorList>
    </citation>
    <scope>NUCLEOTIDE SEQUENCE [LARGE SCALE GENOMIC DNA]</scope>
    <source>
        <strain evidence="4">G4</strain>
        <tissue evidence="4">Muscle</tissue>
    </source>
</reference>
<dbReference type="PANTHER" id="PTHR22803">
    <property type="entry name" value="MANNOSE, PHOSPHOLIPASE, LECTIN RECEPTOR RELATED"/>
    <property type="match status" value="1"/>
</dbReference>
<dbReference type="AlphaFoldDB" id="A0ABD1JL48"/>
<dbReference type="Pfam" id="PF00059">
    <property type="entry name" value="Lectin_C"/>
    <property type="match status" value="1"/>
</dbReference>
<gene>
    <name evidence="4" type="ORF">ACEWY4_017732</name>
</gene>